<dbReference type="GO" id="GO:0043565">
    <property type="term" value="F:sequence-specific DNA binding"/>
    <property type="evidence" value="ECO:0007669"/>
    <property type="project" value="InterPro"/>
</dbReference>
<dbReference type="SUPFAM" id="SSF46689">
    <property type="entry name" value="Homeodomain-like"/>
    <property type="match status" value="2"/>
</dbReference>
<evidence type="ECO:0000313" key="7">
    <source>
        <dbReference type="EMBL" id="RAV17721.1"/>
    </source>
</evidence>
<dbReference type="Pfam" id="PF00072">
    <property type="entry name" value="Response_reg"/>
    <property type="match status" value="1"/>
</dbReference>
<dbReference type="Gene3D" id="3.40.50.2300">
    <property type="match status" value="1"/>
</dbReference>
<reference evidence="7 8" key="1">
    <citation type="journal article" date="2009" name="Int. J. Syst. Evol. Microbiol.">
        <title>Paenibacillus contaminans sp. nov., isolated from a contaminated laboratory plate.</title>
        <authorList>
            <person name="Chou J.H."/>
            <person name="Lee J.H."/>
            <person name="Lin M.C."/>
            <person name="Chang P.S."/>
            <person name="Arun A.B."/>
            <person name="Young C.C."/>
            <person name="Chen W.M."/>
        </authorList>
    </citation>
    <scope>NUCLEOTIDE SEQUENCE [LARGE SCALE GENOMIC DNA]</scope>
    <source>
        <strain evidence="7 8">CKOBP-6</strain>
    </source>
</reference>
<dbReference type="InterPro" id="IPR020449">
    <property type="entry name" value="Tscrpt_reg_AraC-type_HTH"/>
</dbReference>
<evidence type="ECO:0000256" key="1">
    <source>
        <dbReference type="ARBA" id="ARBA00023015"/>
    </source>
</evidence>
<protein>
    <recommendedName>
        <fullName evidence="9">DNA-binding response regulator</fullName>
    </recommendedName>
</protein>
<dbReference type="InterPro" id="IPR001789">
    <property type="entry name" value="Sig_transdc_resp-reg_receiver"/>
</dbReference>
<keyword evidence="2" id="KW-0238">DNA-binding</keyword>
<accession>A0A329MCL2</accession>
<proteinExistence type="predicted"/>
<feature type="domain" description="Response regulatory" evidence="6">
    <location>
        <begin position="2"/>
        <end position="119"/>
    </location>
</feature>
<dbReference type="CDD" id="cd17536">
    <property type="entry name" value="REC_YesN-like"/>
    <property type="match status" value="1"/>
</dbReference>
<comment type="caution">
    <text evidence="7">The sequence shown here is derived from an EMBL/GenBank/DDBJ whole genome shotgun (WGS) entry which is preliminary data.</text>
</comment>
<evidence type="ECO:0008006" key="9">
    <source>
        <dbReference type="Google" id="ProtNLM"/>
    </source>
</evidence>
<dbReference type="SMART" id="SM00342">
    <property type="entry name" value="HTH_ARAC"/>
    <property type="match status" value="1"/>
</dbReference>
<evidence type="ECO:0000256" key="3">
    <source>
        <dbReference type="ARBA" id="ARBA00023163"/>
    </source>
</evidence>
<evidence type="ECO:0000259" key="5">
    <source>
        <dbReference type="PROSITE" id="PS01124"/>
    </source>
</evidence>
<dbReference type="SUPFAM" id="SSF52172">
    <property type="entry name" value="CheY-like"/>
    <property type="match status" value="1"/>
</dbReference>
<keyword evidence="8" id="KW-1185">Reference proteome</keyword>
<keyword evidence="4" id="KW-0597">Phosphoprotein</keyword>
<dbReference type="AlphaFoldDB" id="A0A329MCL2"/>
<dbReference type="PROSITE" id="PS01124">
    <property type="entry name" value="HTH_ARAC_FAMILY_2"/>
    <property type="match status" value="1"/>
</dbReference>
<keyword evidence="1" id="KW-0805">Transcription regulation</keyword>
<feature type="domain" description="HTH araC/xylS-type" evidence="5">
    <location>
        <begin position="419"/>
        <end position="517"/>
    </location>
</feature>
<gene>
    <name evidence="7" type="ORF">DQG23_26730</name>
</gene>
<evidence type="ECO:0000313" key="8">
    <source>
        <dbReference type="Proteomes" id="UP000250369"/>
    </source>
</evidence>
<dbReference type="Pfam" id="PF12833">
    <property type="entry name" value="HTH_18"/>
    <property type="match status" value="1"/>
</dbReference>
<dbReference type="InterPro" id="IPR011006">
    <property type="entry name" value="CheY-like_superfamily"/>
</dbReference>
<dbReference type="Proteomes" id="UP000250369">
    <property type="component" value="Unassembled WGS sequence"/>
</dbReference>
<evidence type="ECO:0000256" key="2">
    <source>
        <dbReference type="ARBA" id="ARBA00023125"/>
    </source>
</evidence>
<dbReference type="Gene3D" id="1.10.10.60">
    <property type="entry name" value="Homeodomain-like"/>
    <property type="match status" value="2"/>
</dbReference>
<dbReference type="EMBL" id="QMFB01000018">
    <property type="protein sequence ID" value="RAV17721.1"/>
    <property type="molecule type" value="Genomic_DNA"/>
</dbReference>
<evidence type="ECO:0000259" key="6">
    <source>
        <dbReference type="PROSITE" id="PS50110"/>
    </source>
</evidence>
<evidence type="ECO:0000256" key="4">
    <source>
        <dbReference type="PROSITE-ProRule" id="PRU00169"/>
    </source>
</evidence>
<feature type="modified residue" description="4-aspartylphosphate" evidence="4">
    <location>
        <position position="54"/>
    </location>
</feature>
<dbReference type="SMART" id="SM00448">
    <property type="entry name" value="REC"/>
    <property type="match status" value="1"/>
</dbReference>
<sequence>MNVLVVDDQYDVVQGVKAGVDWQALRIESVYHAYSADEARMLLGEKDIHILLCDIEMPMETGLELFKWVREAYPALQCIFLSAHSEFEYAQEALQLGCFDYILQPASYEAIQASIERAIHKIHANAQMRQLSEYGAYWRENKDYLLENCIRSFLADSGQHHEQLLRDLNNLDIRVTPHTWFRSVLIQLTKPSDQAGKEELKQELAHFTAPYRLQSLLVQLDGFNYLALLYTESTFGAPVERIMNQLMAAVQNKLACLIACYVSDIGQAPMLKQHYQALCRMRQHNVALYSKVFTMQHMNQLKESAYSIPDMQNWAILIAHGSSKTVRNEIHRYLQQQKQLGVMTAEFLARFHQDFIQVFMTATKQLELNASEIFFERYGYADYIQAYTSLDKMLDLVDFVLNYAEENAAGAHQVQDSVARAIAYINQNIEKNCSRAEIAEAIYINPEYLSRLFKKVKGVSLNDYIAMQKMEIAKSLLTNTSIPVHLIASKVGYSNFSYFSQVFKKYCGLAPLEYRQQKG</sequence>
<dbReference type="InterPro" id="IPR018060">
    <property type="entry name" value="HTH_AraC"/>
</dbReference>
<dbReference type="InterPro" id="IPR009057">
    <property type="entry name" value="Homeodomain-like_sf"/>
</dbReference>
<dbReference type="GO" id="GO:0000160">
    <property type="term" value="P:phosphorelay signal transduction system"/>
    <property type="evidence" value="ECO:0007669"/>
    <property type="project" value="InterPro"/>
</dbReference>
<dbReference type="OrthoDB" id="1974963at2"/>
<dbReference type="PANTHER" id="PTHR43280">
    <property type="entry name" value="ARAC-FAMILY TRANSCRIPTIONAL REGULATOR"/>
    <property type="match status" value="1"/>
</dbReference>
<dbReference type="RefSeq" id="WP_113034087.1">
    <property type="nucleotide sequence ID" value="NZ_QMFB01000018.1"/>
</dbReference>
<dbReference type="PROSITE" id="PS50110">
    <property type="entry name" value="RESPONSE_REGULATORY"/>
    <property type="match status" value="1"/>
</dbReference>
<dbReference type="PANTHER" id="PTHR43280:SF10">
    <property type="entry name" value="REGULATORY PROTEIN POCR"/>
    <property type="match status" value="1"/>
</dbReference>
<dbReference type="GO" id="GO:0003700">
    <property type="term" value="F:DNA-binding transcription factor activity"/>
    <property type="evidence" value="ECO:0007669"/>
    <property type="project" value="InterPro"/>
</dbReference>
<name>A0A329MCL2_9BACL</name>
<keyword evidence="3" id="KW-0804">Transcription</keyword>
<organism evidence="7 8">
    <name type="scientific">Paenibacillus contaminans</name>
    <dbReference type="NCBI Taxonomy" id="450362"/>
    <lineage>
        <taxon>Bacteria</taxon>
        <taxon>Bacillati</taxon>
        <taxon>Bacillota</taxon>
        <taxon>Bacilli</taxon>
        <taxon>Bacillales</taxon>
        <taxon>Paenibacillaceae</taxon>
        <taxon>Paenibacillus</taxon>
    </lineage>
</organism>
<dbReference type="PRINTS" id="PR00032">
    <property type="entry name" value="HTHARAC"/>
</dbReference>